<name>A0A6J4SGI0_9SPHN</name>
<protein>
    <submittedName>
        <fullName evidence="1">Uncharacterized protein</fullName>
    </submittedName>
</protein>
<sequence length="37" mass="3973">MTVPVMATGILTGLRYALWGGWLRGKVERAGVADDNP</sequence>
<gene>
    <name evidence="1" type="ORF">AVDCRST_MAG44-441</name>
</gene>
<dbReference type="AlphaFoldDB" id="A0A6J4SGI0"/>
<dbReference type="EMBL" id="CADCVY010000033">
    <property type="protein sequence ID" value="CAA9495294.1"/>
    <property type="molecule type" value="Genomic_DNA"/>
</dbReference>
<proteinExistence type="predicted"/>
<evidence type="ECO:0000313" key="1">
    <source>
        <dbReference type="EMBL" id="CAA9495294.1"/>
    </source>
</evidence>
<accession>A0A6J4SGI0</accession>
<organism evidence="1">
    <name type="scientific">uncultured Sphingomonas sp</name>
    <dbReference type="NCBI Taxonomy" id="158754"/>
    <lineage>
        <taxon>Bacteria</taxon>
        <taxon>Pseudomonadati</taxon>
        <taxon>Pseudomonadota</taxon>
        <taxon>Alphaproteobacteria</taxon>
        <taxon>Sphingomonadales</taxon>
        <taxon>Sphingomonadaceae</taxon>
        <taxon>Sphingomonas</taxon>
        <taxon>environmental samples</taxon>
    </lineage>
</organism>
<reference evidence="1" key="1">
    <citation type="submission" date="2020-02" db="EMBL/GenBank/DDBJ databases">
        <authorList>
            <person name="Meier V. D."/>
        </authorList>
    </citation>
    <scope>NUCLEOTIDE SEQUENCE</scope>
    <source>
        <strain evidence="1">AVDCRST_MAG44</strain>
    </source>
</reference>